<evidence type="ECO:0000256" key="3">
    <source>
        <dbReference type="ARBA" id="ARBA00022691"/>
    </source>
</evidence>
<gene>
    <name evidence="6" type="ORF">DWQ54_07565</name>
</gene>
<dbReference type="PROSITE" id="PS00092">
    <property type="entry name" value="N6_MTASE"/>
    <property type="match status" value="1"/>
</dbReference>
<evidence type="ECO:0000256" key="2">
    <source>
        <dbReference type="ARBA" id="ARBA00022679"/>
    </source>
</evidence>
<feature type="domain" description="DNA methylase adenine-specific" evidence="5">
    <location>
        <begin position="297"/>
        <end position="401"/>
    </location>
</feature>
<dbReference type="InterPro" id="IPR003356">
    <property type="entry name" value="DNA_methylase_A-5"/>
</dbReference>
<name>A0A3E0L5S3_9CHRO</name>
<evidence type="ECO:0000313" key="7">
    <source>
        <dbReference type="Proteomes" id="UP000256873"/>
    </source>
</evidence>
<dbReference type="Pfam" id="PF02384">
    <property type="entry name" value="N6_Mtase"/>
    <property type="match status" value="1"/>
</dbReference>
<dbReference type="PRINTS" id="PR00507">
    <property type="entry name" value="N12N6MTFRASE"/>
</dbReference>
<dbReference type="EMBL" id="QQWC01000002">
    <property type="protein sequence ID" value="REJ42764.1"/>
    <property type="molecule type" value="Genomic_DNA"/>
</dbReference>
<evidence type="ECO:0000256" key="4">
    <source>
        <dbReference type="ARBA" id="ARBA00022747"/>
    </source>
</evidence>
<keyword evidence="4" id="KW-0680">Restriction system</keyword>
<dbReference type="GO" id="GO:0003677">
    <property type="term" value="F:DNA binding"/>
    <property type="evidence" value="ECO:0007669"/>
    <property type="project" value="InterPro"/>
</dbReference>
<evidence type="ECO:0000313" key="6">
    <source>
        <dbReference type="EMBL" id="REJ42764.1"/>
    </source>
</evidence>
<evidence type="ECO:0000256" key="1">
    <source>
        <dbReference type="ARBA" id="ARBA00022603"/>
    </source>
</evidence>
<protein>
    <submittedName>
        <fullName evidence="6">SAM-dependent DNA methyltransferase</fullName>
    </submittedName>
</protein>
<keyword evidence="2 6" id="KW-0808">Transferase</keyword>
<keyword evidence="1 6" id="KW-0489">Methyltransferase</keyword>
<organism evidence="6 7">
    <name type="scientific">Microcystis flos-aquae TF09</name>
    <dbReference type="NCBI Taxonomy" id="2060473"/>
    <lineage>
        <taxon>Bacteria</taxon>
        <taxon>Bacillati</taxon>
        <taxon>Cyanobacteriota</taxon>
        <taxon>Cyanophyceae</taxon>
        <taxon>Oscillatoriophycideae</taxon>
        <taxon>Chroococcales</taxon>
        <taxon>Microcystaceae</taxon>
        <taxon>Microcystis</taxon>
    </lineage>
</organism>
<dbReference type="SUPFAM" id="SSF53335">
    <property type="entry name" value="S-adenosyl-L-methionine-dependent methyltransferases"/>
    <property type="match status" value="1"/>
</dbReference>
<dbReference type="AlphaFoldDB" id="A0A3E0L5S3"/>
<keyword evidence="3" id="KW-0949">S-adenosyl-L-methionine</keyword>
<dbReference type="GO" id="GO:0009007">
    <property type="term" value="F:site-specific DNA-methyltransferase (adenine-specific) activity"/>
    <property type="evidence" value="ECO:0007669"/>
    <property type="project" value="UniProtKB-EC"/>
</dbReference>
<proteinExistence type="predicted"/>
<dbReference type="Proteomes" id="UP000256873">
    <property type="component" value="Unassembled WGS sequence"/>
</dbReference>
<reference evidence="6 7" key="1">
    <citation type="submission" date="2017-10" db="EMBL/GenBank/DDBJ databases">
        <title>A large-scale comparative metagenomic study reveals the eutrophication-driven functional interactions in six Microcystis-epibionts communities.</title>
        <authorList>
            <person name="Li Q."/>
            <person name="Lin F."/>
        </authorList>
    </citation>
    <scope>NUCLEOTIDE SEQUENCE [LARGE SCALE GENOMIC DNA]</scope>
    <source>
        <strain evidence="6">TF09</strain>
    </source>
</reference>
<dbReference type="PANTHER" id="PTHR33841:SF5">
    <property type="entry name" value="DNA METHYLASE (MODIFICATION METHYLASE) (METHYLTRANSFERASE)-RELATED"/>
    <property type="match status" value="1"/>
</dbReference>
<dbReference type="GO" id="GO:0032259">
    <property type="term" value="P:methylation"/>
    <property type="evidence" value="ECO:0007669"/>
    <property type="project" value="UniProtKB-KW"/>
</dbReference>
<comment type="caution">
    <text evidence="6">The sequence shown here is derived from an EMBL/GenBank/DDBJ whole genome shotgun (WGS) entry which is preliminary data.</text>
</comment>
<dbReference type="InterPro" id="IPR029063">
    <property type="entry name" value="SAM-dependent_MTases_sf"/>
</dbReference>
<dbReference type="Gene3D" id="3.40.50.150">
    <property type="entry name" value="Vaccinia Virus protein VP39"/>
    <property type="match status" value="1"/>
</dbReference>
<dbReference type="InterPro" id="IPR002052">
    <property type="entry name" value="DNA_methylase_N6_adenine_CS"/>
</dbReference>
<dbReference type="PANTHER" id="PTHR33841">
    <property type="entry name" value="DNA METHYLTRANSFERASE YEEA-RELATED"/>
    <property type="match status" value="1"/>
</dbReference>
<dbReference type="InterPro" id="IPR050953">
    <property type="entry name" value="N4_N6_ade-DNA_methylase"/>
</dbReference>
<evidence type="ECO:0000259" key="5">
    <source>
        <dbReference type="Pfam" id="PF02384"/>
    </source>
</evidence>
<dbReference type="GO" id="GO:0008170">
    <property type="term" value="F:N-methyltransferase activity"/>
    <property type="evidence" value="ECO:0007669"/>
    <property type="project" value="InterPro"/>
</dbReference>
<dbReference type="GO" id="GO:0009307">
    <property type="term" value="P:DNA restriction-modification system"/>
    <property type="evidence" value="ECO:0007669"/>
    <property type="project" value="UniProtKB-KW"/>
</dbReference>
<sequence>MSNVIEIVKNLANREAKRTEADIQAGIRDLLLQAALDLDDEDLDVKLESQLGDRRRIDVEVGSVVIEVKKDLRKAKILADAIEQLSGYVAVRTQQTGQNYIGILSDGLEWRCFHLKPSKDFVEVSKHLVNANNPDADKLIAWLDGVLATKQDVIPTPEEINNKLGVESSSYAINHATLLSLYEENKELPTVKMKRLLWAKLLTTALGSQFKDSDELFVEHTLLVNVSEIIAHAVLGLNVNDLSPASLLSGSQFEISGIYGVIESDFFDWVIEVEEGDIFIRSLARKISRFNWGEVAYDIMKVLYESIIAQELRKQLGEYYTPDWLAEAIVEKTIKDPLNKRVLDPSCGSGTFLFHAVKNLLKKAAQEKLSLRESLETLARNVIGFDIHPVAVTLARVTYLLAIGRDNLTNPSRGEINIPVYLADSMQWRQKQYDLWSRDHVIIETDSEGQLFKSELRFPHELLKSSHTFDELVKELADKATQKDYGKPIPSLTGVFRRLAIPEKFHETIKSTFSVMCELHESGRDHIWSYYVRNLVRPVWLSLPQNRVDILIGNPPWLSYRHMPKEMQQSFKEMSEERSLWHGAKNATHQDLSALFVAKTIETYLGEGGKFAFVMPNSVTDREYFGGFREGNYCLGKGATTYVEFAESWDLRRLRPHFFPRGASVIFGKRSQKPVKMPLIAEYWTGKINEPKSSWSVIKKSLKFPKEEIKIGSENKISPYHSQFSQGATIVPKVLLTVEEKISSPLGLASGRKLVQSKRSANEKKPWKDLPTLEGTIESDFIRPLYTGASILPFRCQEPELAIIPWNGKVLMDGESELIDLYPGLCAWWRKAEEIWTANKSSSTRLSLLEQIDYMGKLTQQFPIPKERILYATSGMHICAARLSNRQAIIDSKLYWATTEGLEESYYLCAILNAEITTLETRPLMSYGKDERDIHKHVWKLNIPKFNPQDQLHLKISQIGQALEKDISQLELRDVYFANIRQDIRKYIRNSSQGKELEKLVEELLLAKKVIETDATKVTD</sequence>
<accession>A0A3E0L5S3</accession>